<keyword evidence="1" id="KW-0694">RNA-binding</keyword>
<proteinExistence type="predicted"/>
<feature type="compositionally biased region" description="Low complexity" evidence="2">
    <location>
        <begin position="282"/>
        <end position="293"/>
    </location>
</feature>
<evidence type="ECO:0000256" key="2">
    <source>
        <dbReference type="SAM" id="MobiDB-lite"/>
    </source>
</evidence>
<evidence type="ECO:0000313" key="4">
    <source>
        <dbReference type="EMBL" id="MED6169822.1"/>
    </source>
</evidence>
<dbReference type="SUPFAM" id="SSF54928">
    <property type="entry name" value="RNA-binding domain, RBD"/>
    <property type="match status" value="1"/>
</dbReference>
<dbReference type="SMART" id="SM00360">
    <property type="entry name" value="RRM"/>
    <property type="match status" value="1"/>
</dbReference>
<evidence type="ECO:0000259" key="3">
    <source>
        <dbReference type="PROSITE" id="PS50102"/>
    </source>
</evidence>
<dbReference type="Proteomes" id="UP001341840">
    <property type="component" value="Unassembled WGS sequence"/>
</dbReference>
<sequence>MATRTVKVSNISSAATEQDLKEFLTYPGKIEHIEIKSENVSSNSKVAYVTFSSSEGAETAILLSGAVLVGQPITIVLATDYVVPASAASTTPAETGTTNTDAVTPESGLVKAEDIVSSMLAKGYILGQDVLSRAKSFDQKHQLSSTASSKVATLDQKVGISEKITAGSMLVNDKVKQMDERYQVSEKAKSAMTAAEQSISNAGSTLMKNRYVLTGATWVTGAYSRVAKAAEGVGQKTMEKVLAQENQENSVEVNNDVNNSTTTTTTTAREPQLKTEGDNIHTTTAAATTTNTASQPSQNEPPQQVATAVQPPKNEPPQQATTANQPSNPSTTQGLNP</sequence>
<keyword evidence="5" id="KW-1185">Reference proteome</keyword>
<dbReference type="PANTHER" id="PTHR32343:SF37">
    <property type="entry name" value="BINDING PARTNER OF ACD11 1"/>
    <property type="match status" value="1"/>
</dbReference>
<dbReference type="InterPro" id="IPR035979">
    <property type="entry name" value="RBD_domain_sf"/>
</dbReference>
<feature type="compositionally biased region" description="Low complexity" evidence="2">
    <location>
        <begin position="246"/>
        <end position="267"/>
    </location>
</feature>
<dbReference type="InterPro" id="IPR012677">
    <property type="entry name" value="Nucleotide-bd_a/b_plait_sf"/>
</dbReference>
<reference evidence="4 5" key="1">
    <citation type="journal article" date="2023" name="Plants (Basel)">
        <title>Bridging the Gap: Combining Genomics and Transcriptomics Approaches to Understand Stylosanthes scabra, an Orphan Legume from the Brazilian Caatinga.</title>
        <authorList>
            <person name="Ferreira-Neto J.R.C."/>
            <person name="da Silva M.D."/>
            <person name="Binneck E."/>
            <person name="de Melo N.F."/>
            <person name="da Silva R.H."/>
            <person name="de Melo A.L.T.M."/>
            <person name="Pandolfi V."/>
            <person name="Bustamante F.O."/>
            <person name="Brasileiro-Vidal A.C."/>
            <person name="Benko-Iseppon A.M."/>
        </authorList>
    </citation>
    <scope>NUCLEOTIDE SEQUENCE [LARGE SCALE GENOMIC DNA]</scope>
    <source>
        <tissue evidence="4">Leaves</tissue>
    </source>
</reference>
<protein>
    <recommendedName>
        <fullName evidence="3">RRM domain-containing protein</fullName>
    </recommendedName>
</protein>
<feature type="compositionally biased region" description="Polar residues" evidence="2">
    <location>
        <begin position="316"/>
        <end position="337"/>
    </location>
</feature>
<accession>A0ABU6V817</accession>
<feature type="region of interest" description="Disordered" evidence="2">
    <location>
        <begin position="246"/>
        <end position="337"/>
    </location>
</feature>
<feature type="compositionally biased region" description="Low complexity" evidence="2">
    <location>
        <begin position="301"/>
        <end position="312"/>
    </location>
</feature>
<comment type="caution">
    <text evidence="4">The sequence shown here is derived from an EMBL/GenBank/DDBJ whole genome shotgun (WGS) entry which is preliminary data.</text>
</comment>
<dbReference type="InterPro" id="IPR000504">
    <property type="entry name" value="RRM_dom"/>
</dbReference>
<dbReference type="Pfam" id="PF00076">
    <property type="entry name" value="RRM_1"/>
    <property type="match status" value="1"/>
</dbReference>
<evidence type="ECO:0000313" key="5">
    <source>
        <dbReference type="Proteomes" id="UP001341840"/>
    </source>
</evidence>
<dbReference type="PANTHER" id="PTHR32343">
    <property type="entry name" value="SERINE/ARGININE-RICH SPLICING FACTOR"/>
    <property type="match status" value="1"/>
</dbReference>
<feature type="domain" description="RRM" evidence="3">
    <location>
        <begin position="4"/>
        <end position="80"/>
    </location>
</feature>
<organism evidence="4 5">
    <name type="scientific">Stylosanthes scabra</name>
    <dbReference type="NCBI Taxonomy" id="79078"/>
    <lineage>
        <taxon>Eukaryota</taxon>
        <taxon>Viridiplantae</taxon>
        <taxon>Streptophyta</taxon>
        <taxon>Embryophyta</taxon>
        <taxon>Tracheophyta</taxon>
        <taxon>Spermatophyta</taxon>
        <taxon>Magnoliopsida</taxon>
        <taxon>eudicotyledons</taxon>
        <taxon>Gunneridae</taxon>
        <taxon>Pentapetalae</taxon>
        <taxon>rosids</taxon>
        <taxon>fabids</taxon>
        <taxon>Fabales</taxon>
        <taxon>Fabaceae</taxon>
        <taxon>Papilionoideae</taxon>
        <taxon>50 kb inversion clade</taxon>
        <taxon>dalbergioids sensu lato</taxon>
        <taxon>Dalbergieae</taxon>
        <taxon>Pterocarpus clade</taxon>
        <taxon>Stylosanthes</taxon>
    </lineage>
</organism>
<evidence type="ECO:0000256" key="1">
    <source>
        <dbReference type="PROSITE-ProRule" id="PRU00176"/>
    </source>
</evidence>
<dbReference type="EMBL" id="JASCZI010151124">
    <property type="protein sequence ID" value="MED6169822.1"/>
    <property type="molecule type" value="Genomic_DNA"/>
</dbReference>
<gene>
    <name evidence="4" type="ORF">PIB30_024794</name>
</gene>
<name>A0ABU6V817_9FABA</name>
<dbReference type="Gene3D" id="3.30.70.330">
    <property type="match status" value="1"/>
</dbReference>
<dbReference type="PROSITE" id="PS50102">
    <property type="entry name" value="RRM"/>
    <property type="match status" value="1"/>
</dbReference>